<dbReference type="InterPro" id="IPR036986">
    <property type="entry name" value="S4_RNA-bd_sf"/>
</dbReference>
<dbReference type="EC" id="5.4.99.-" evidence="5"/>
<dbReference type="Gene3D" id="3.30.2350.10">
    <property type="entry name" value="Pseudouridine synthase"/>
    <property type="match status" value="1"/>
</dbReference>
<evidence type="ECO:0000256" key="1">
    <source>
        <dbReference type="ARBA" id="ARBA00010876"/>
    </source>
</evidence>
<comment type="catalytic activity">
    <reaction evidence="3">
        <text>uridine(1911/1915/1917) in 23S rRNA = pseudouridine(1911/1915/1917) in 23S rRNA</text>
        <dbReference type="Rhea" id="RHEA:42524"/>
        <dbReference type="Rhea" id="RHEA-COMP:10097"/>
        <dbReference type="Rhea" id="RHEA-COMP:10098"/>
        <dbReference type="ChEBI" id="CHEBI:65314"/>
        <dbReference type="ChEBI" id="CHEBI:65315"/>
        <dbReference type="EC" id="5.4.99.23"/>
    </reaction>
</comment>
<evidence type="ECO:0000256" key="4">
    <source>
        <dbReference type="PROSITE-ProRule" id="PRU00182"/>
    </source>
</evidence>
<dbReference type="Pfam" id="PF00849">
    <property type="entry name" value="PseudoU_synth_2"/>
    <property type="match status" value="1"/>
</dbReference>
<dbReference type="PANTHER" id="PTHR21600">
    <property type="entry name" value="MITOCHONDRIAL RNA PSEUDOURIDINE SYNTHASE"/>
    <property type="match status" value="1"/>
</dbReference>
<protein>
    <recommendedName>
        <fullName evidence="5">Pseudouridine synthase</fullName>
        <ecNumber evidence="5">5.4.99.-</ecNumber>
    </recommendedName>
</protein>
<evidence type="ECO:0000313" key="7">
    <source>
        <dbReference type="EMBL" id="MFC0179299.1"/>
    </source>
</evidence>
<dbReference type="InterPro" id="IPR050188">
    <property type="entry name" value="RluA_PseudoU_synthase"/>
</dbReference>
<comment type="similarity">
    <text evidence="1 5">Belongs to the pseudouridine synthase RluA family.</text>
</comment>
<comment type="function">
    <text evidence="5">Responsible for synthesis of pseudouridine from uracil.</text>
</comment>
<dbReference type="Proteomes" id="UP001589758">
    <property type="component" value="Unassembled WGS sequence"/>
</dbReference>
<reference evidence="7 8" key="1">
    <citation type="submission" date="2024-09" db="EMBL/GenBank/DDBJ databases">
        <authorList>
            <person name="Sun Q."/>
            <person name="Mori K."/>
        </authorList>
    </citation>
    <scope>NUCLEOTIDE SEQUENCE [LARGE SCALE GENOMIC DNA]</scope>
    <source>
        <strain evidence="7 8">CCM 8545</strain>
    </source>
</reference>
<gene>
    <name evidence="7" type="primary">rluD</name>
    <name evidence="7" type="ORF">ACFFIT_04175</name>
</gene>
<dbReference type="CDD" id="cd00165">
    <property type="entry name" value="S4"/>
    <property type="match status" value="1"/>
</dbReference>
<evidence type="ECO:0000313" key="8">
    <source>
        <dbReference type="Proteomes" id="UP001589758"/>
    </source>
</evidence>
<dbReference type="NCBIfam" id="TIGR00005">
    <property type="entry name" value="rluA_subfam"/>
    <property type="match status" value="1"/>
</dbReference>
<dbReference type="NCBIfam" id="NF008385">
    <property type="entry name" value="PRK11180.1"/>
    <property type="match status" value="1"/>
</dbReference>
<dbReference type="InterPro" id="IPR020103">
    <property type="entry name" value="PsdUridine_synth_cat_dom_sf"/>
</dbReference>
<sequence length="323" mass="36313">MTFSLLTAQLQAHQLGQRFDQALAEAFPDYSRSRIKEWIIGGKATIEDKVLTTPKEKVFGYETVTLEVEILEAVHFEAEKLPLDIVYEDDDILIIDKPAGLIVHPGAGVSKGTLLNGLLEYYPKIAEVPRAGIVHRLDKDTTGLMVVAKNVPAQTHLVTALQAREITREYEAVAMGYLTSGGRIDQPIGRHPTKRTHMAVHPMGKPAATQYRLIKQFRSHTHLRLRLESGRTHQIRVHMAYLNHPLVGDPLYAGRNRLPTKASEQLIQVLQGFKRQALHAAHLSLIHPISGENLSFDSPLPEDFRQLLLALKDDFQQHENSLY</sequence>
<dbReference type="InterPro" id="IPR006225">
    <property type="entry name" value="PsdUridine_synth_RluC/D"/>
</dbReference>
<accession>A0ABV6C8K3</accession>
<evidence type="ECO:0000256" key="3">
    <source>
        <dbReference type="ARBA" id="ARBA00036882"/>
    </source>
</evidence>
<keyword evidence="2 5" id="KW-0413">Isomerase</keyword>
<keyword evidence="8" id="KW-1185">Reference proteome</keyword>
<feature type="domain" description="RNA-binding S4" evidence="6">
    <location>
        <begin position="17"/>
        <end position="82"/>
    </location>
</feature>
<comment type="catalytic activity">
    <reaction evidence="5">
        <text>a uridine in RNA = a pseudouridine in RNA</text>
        <dbReference type="Rhea" id="RHEA:48348"/>
        <dbReference type="Rhea" id="RHEA-COMP:12068"/>
        <dbReference type="Rhea" id="RHEA-COMP:12069"/>
        <dbReference type="ChEBI" id="CHEBI:65314"/>
        <dbReference type="ChEBI" id="CHEBI:65315"/>
    </reaction>
</comment>
<dbReference type="RefSeq" id="WP_385876397.1">
    <property type="nucleotide sequence ID" value="NZ_JBHLXE010000043.1"/>
</dbReference>
<dbReference type="PROSITE" id="PS01129">
    <property type="entry name" value="PSI_RLU"/>
    <property type="match status" value="1"/>
</dbReference>
<dbReference type="EMBL" id="JBHLXE010000043">
    <property type="protein sequence ID" value="MFC0179299.1"/>
    <property type="molecule type" value="Genomic_DNA"/>
</dbReference>
<dbReference type="CDD" id="cd02869">
    <property type="entry name" value="PseudoU_synth_RluA_like"/>
    <property type="match status" value="1"/>
</dbReference>
<dbReference type="PROSITE" id="PS50889">
    <property type="entry name" value="S4"/>
    <property type="match status" value="1"/>
</dbReference>
<organism evidence="7 8">
    <name type="scientific">Thorsellia kenyensis</name>
    <dbReference type="NCBI Taxonomy" id="1549888"/>
    <lineage>
        <taxon>Bacteria</taxon>
        <taxon>Pseudomonadati</taxon>
        <taxon>Pseudomonadota</taxon>
        <taxon>Gammaproteobacteria</taxon>
        <taxon>Enterobacterales</taxon>
        <taxon>Thorselliaceae</taxon>
        <taxon>Thorsellia</taxon>
    </lineage>
</organism>
<evidence type="ECO:0000256" key="2">
    <source>
        <dbReference type="ARBA" id="ARBA00023235"/>
    </source>
</evidence>
<evidence type="ECO:0000259" key="6">
    <source>
        <dbReference type="SMART" id="SM00363"/>
    </source>
</evidence>
<dbReference type="GO" id="GO:0160140">
    <property type="term" value="F:23S rRNA pseudouridine(1911/1915/1917) synthase activity"/>
    <property type="evidence" value="ECO:0007669"/>
    <property type="project" value="UniProtKB-EC"/>
</dbReference>
<dbReference type="PANTHER" id="PTHR21600:SF44">
    <property type="entry name" value="RIBOSOMAL LARGE SUBUNIT PSEUDOURIDINE SYNTHASE D"/>
    <property type="match status" value="1"/>
</dbReference>
<evidence type="ECO:0000256" key="5">
    <source>
        <dbReference type="RuleBase" id="RU362028"/>
    </source>
</evidence>
<proteinExistence type="inferred from homology"/>
<dbReference type="SUPFAM" id="SSF55120">
    <property type="entry name" value="Pseudouridine synthase"/>
    <property type="match status" value="1"/>
</dbReference>
<dbReference type="Gene3D" id="3.10.290.10">
    <property type="entry name" value="RNA-binding S4 domain"/>
    <property type="match status" value="1"/>
</dbReference>
<dbReference type="SUPFAM" id="SSF55174">
    <property type="entry name" value="Alpha-L RNA-binding motif"/>
    <property type="match status" value="1"/>
</dbReference>
<name>A0ABV6C8K3_9GAMM</name>
<comment type="caution">
    <text evidence="7">The sequence shown here is derived from an EMBL/GenBank/DDBJ whole genome shotgun (WGS) entry which is preliminary data.</text>
</comment>
<dbReference type="InterPro" id="IPR006224">
    <property type="entry name" value="PsdUridine_synth_RluA-like_CS"/>
</dbReference>
<keyword evidence="4" id="KW-0694">RNA-binding</keyword>
<dbReference type="SMART" id="SM00363">
    <property type="entry name" value="S4"/>
    <property type="match status" value="1"/>
</dbReference>
<dbReference type="InterPro" id="IPR002942">
    <property type="entry name" value="S4_RNA-bd"/>
</dbReference>
<dbReference type="InterPro" id="IPR006145">
    <property type="entry name" value="PsdUridine_synth_RsuA/RluA"/>
</dbReference>